<dbReference type="FunCoup" id="B0D8L8">
    <property type="interactions" value="296"/>
</dbReference>
<protein>
    <recommendedName>
        <fullName evidence="4 8">Leucine carboxyl methyltransferase 1</fullName>
        <ecNumber evidence="3 8">2.1.1.233</ecNumber>
    </recommendedName>
</protein>
<evidence type="ECO:0000256" key="6">
    <source>
        <dbReference type="ARBA" id="ARBA00022679"/>
    </source>
</evidence>
<dbReference type="GO" id="GO:0032259">
    <property type="term" value="P:methylation"/>
    <property type="evidence" value="ECO:0007669"/>
    <property type="project" value="UniProtKB-KW"/>
</dbReference>
<dbReference type="InParanoid" id="B0D8L8"/>
<comment type="function">
    <text evidence="8">Methylates the carboxyl group of the C-terminal leucine residue of protein phosphatase 2A catalytic subunits to form alpha-leucine ester residues.</text>
</comment>
<feature type="binding site" evidence="9">
    <location>
        <position position="84"/>
    </location>
    <ligand>
        <name>S-adenosyl-L-methionine</name>
        <dbReference type="ChEBI" id="CHEBI:59789"/>
    </ligand>
</feature>
<keyword evidence="5 8" id="KW-0489">Methyltransferase</keyword>
<dbReference type="Gene3D" id="3.40.50.150">
    <property type="entry name" value="Vaccinia Virus protein VP39"/>
    <property type="match status" value="1"/>
</dbReference>
<feature type="binding site" evidence="9">
    <location>
        <position position="56"/>
    </location>
    <ligand>
        <name>S-adenosyl-L-methionine</name>
        <dbReference type="ChEBI" id="CHEBI:59789"/>
    </ligand>
</feature>
<keyword evidence="6 8" id="KW-0808">Transferase</keyword>
<dbReference type="PANTHER" id="PTHR13600">
    <property type="entry name" value="LEUCINE CARBOXYL METHYLTRANSFERASE"/>
    <property type="match status" value="1"/>
</dbReference>
<dbReference type="PIRSF" id="PIRSF016305">
    <property type="entry name" value="LCM_mtfrase"/>
    <property type="match status" value="1"/>
</dbReference>
<keyword evidence="7 8" id="KW-0949">S-adenosyl-L-methionine</keyword>
<evidence type="ECO:0000256" key="7">
    <source>
        <dbReference type="ARBA" id="ARBA00022691"/>
    </source>
</evidence>
<dbReference type="AlphaFoldDB" id="B0D8L8"/>
<dbReference type="Proteomes" id="UP000001194">
    <property type="component" value="Unassembled WGS sequence"/>
</dbReference>
<comment type="similarity">
    <text evidence="2 8">Belongs to the methyltransferase superfamily. LCMT family.</text>
</comment>
<evidence type="ECO:0000256" key="3">
    <source>
        <dbReference type="ARBA" id="ARBA00012834"/>
    </source>
</evidence>
<dbReference type="OrthoDB" id="203237at2759"/>
<proteinExistence type="inferred from homology"/>
<dbReference type="GO" id="GO:0018423">
    <property type="term" value="F:protein C-terminal leucine carboxyl O-methyltransferase activity"/>
    <property type="evidence" value="ECO:0007669"/>
    <property type="project" value="UniProtKB-EC"/>
</dbReference>
<feature type="binding site" evidence="9">
    <location>
        <position position="194"/>
    </location>
    <ligand>
        <name>S-adenosyl-L-methionine</name>
        <dbReference type="ChEBI" id="CHEBI:59789"/>
    </ligand>
</feature>
<name>B0D8L8_LACBS</name>
<evidence type="ECO:0000256" key="5">
    <source>
        <dbReference type="ARBA" id="ARBA00022603"/>
    </source>
</evidence>
<dbReference type="InterPro" id="IPR016651">
    <property type="entry name" value="LCMT1"/>
</dbReference>
<dbReference type="InterPro" id="IPR029063">
    <property type="entry name" value="SAM-dependent_MTases_sf"/>
</dbReference>
<evidence type="ECO:0000256" key="9">
    <source>
        <dbReference type="PIRSR" id="PIRSR016305-1"/>
    </source>
</evidence>
<feature type="binding site" evidence="9">
    <location>
        <begin position="158"/>
        <end position="159"/>
    </location>
    <ligand>
        <name>S-adenosyl-L-methionine</name>
        <dbReference type="ChEBI" id="CHEBI:59789"/>
    </ligand>
</feature>
<gene>
    <name evidence="10" type="ORF">LACBIDRAFT_296365</name>
</gene>
<dbReference type="STRING" id="486041.B0D8L8"/>
<dbReference type="RefSeq" id="XP_001880178.1">
    <property type="nucleotide sequence ID" value="XM_001880143.1"/>
</dbReference>
<dbReference type="Pfam" id="PF04072">
    <property type="entry name" value="LCM"/>
    <property type="match status" value="1"/>
</dbReference>
<dbReference type="GeneID" id="6075875"/>
<sequence length="347" mass="38531">MDADASIRSTDNDAAVARLSAVQKRYLDDPFIKHLVPRAHLQPLRPPLINVGTFVRSYAIDDLTTQWLEESGKLNQPCQIVSLGSGSDTRFWRIATGPLKENLATYVEIDFPEITTKKAMAIRKSRELSSVLGTPADVTLSQGSTALHAPKYHLLPNDLRLPPAETMEHLFMIPSPSTETSILSSSLPTLLIFECVLAYMLPETSSRLLEWFVTQFSKSSAPSGGVLGCVVYEMFGLGDTFGRVMVNNLKTRNISIPGAEPFLTLDSLSQRFIGSGFTAAHALTLRDIRKTYVDRAESERISTLELLDELEELDLVLNHYAISWGLFLSNPPHGSSWSHWGLKKQEK</sequence>
<dbReference type="HOGENOM" id="CLU_031312_1_0_1"/>
<dbReference type="KEGG" id="lbc:LACBIDRAFT_296365"/>
<dbReference type="PANTHER" id="PTHR13600:SF21">
    <property type="entry name" value="LEUCINE CARBOXYL METHYLTRANSFERASE 1"/>
    <property type="match status" value="1"/>
</dbReference>
<accession>B0D8L8</accession>
<evidence type="ECO:0000256" key="1">
    <source>
        <dbReference type="ARBA" id="ARBA00000724"/>
    </source>
</evidence>
<reference evidence="10 11" key="1">
    <citation type="journal article" date="2008" name="Nature">
        <title>The genome of Laccaria bicolor provides insights into mycorrhizal symbiosis.</title>
        <authorList>
            <person name="Martin F."/>
            <person name="Aerts A."/>
            <person name="Ahren D."/>
            <person name="Brun A."/>
            <person name="Danchin E.G.J."/>
            <person name="Duchaussoy F."/>
            <person name="Gibon J."/>
            <person name="Kohler A."/>
            <person name="Lindquist E."/>
            <person name="Pereda V."/>
            <person name="Salamov A."/>
            <person name="Shapiro H.J."/>
            <person name="Wuyts J."/>
            <person name="Blaudez D."/>
            <person name="Buee M."/>
            <person name="Brokstein P."/>
            <person name="Canbaeck B."/>
            <person name="Cohen D."/>
            <person name="Courty P.E."/>
            <person name="Coutinho P.M."/>
            <person name="Delaruelle C."/>
            <person name="Detter J.C."/>
            <person name="Deveau A."/>
            <person name="DiFazio S."/>
            <person name="Duplessis S."/>
            <person name="Fraissinet-Tachet L."/>
            <person name="Lucic E."/>
            <person name="Frey-Klett P."/>
            <person name="Fourrey C."/>
            <person name="Feussner I."/>
            <person name="Gay G."/>
            <person name="Grimwood J."/>
            <person name="Hoegger P.J."/>
            <person name="Jain P."/>
            <person name="Kilaru S."/>
            <person name="Labbe J."/>
            <person name="Lin Y.C."/>
            <person name="Legue V."/>
            <person name="Le Tacon F."/>
            <person name="Marmeisse R."/>
            <person name="Melayah D."/>
            <person name="Montanini B."/>
            <person name="Muratet M."/>
            <person name="Nehls U."/>
            <person name="Niculita-Hirzel H."/>
            <person name="Oudot-Le Secq M.P."/>
            <person name="Peter M."/>
            <person name="Quesneville H."/>
            <person name="Rajashekar B."/>
            <person name="Reich M."/>
            <person name="Rouhier N."/>
            <person name="Schmutz J."/>
            <person name="Yin T."/>
            <person name="Chalot M."/>
            <person name="Henrissat B."/>
            <person name="Kuees U."/>
            <person name="Lucas S."/>
            <person name="Van de Peer Y."/>
            <person name="Podila G.K."/>
            <person name="Polle A."/>
            <person name="Pukkila P.J."/>
            <person name="Richardson P.M."/>
            <person name="Rouze P."/>
            <person name="Sanders I.R."/>
            <person name="Stajich J.E."/>
            <person name="Tunlid A."/>
            <person name="Tuskan G."/>
            <person name="Grigoriev I.V."/>
        </authorList>
    </citation>
    <scope>NUCLEOTIDE SEQUENCE [LARGE SCALE GENOMIC DNA]</scope>
    <source>
        <strain evidence="11">S238N-H82 / ATCC MYA-4686</strain>
    </source>
</reference>
<evidence type="ECO:0000256" key="8">
    <source>
        <dbReference type="PIRNR" id="PIRNR016305"/>
    </source>
</evidence>
<evidence type="ECO:0000313" key="11">
    <source>
        <dbReference type="Proteomes" id="UP000001194"/>
    </source>
</evidence>
<dbReference type="InterPro" id="IPR007213">
    <property type="entry name" value="Ppm1/Ppm2/Tcmp"/>
</dbReference>
<organism evidence="11">
    <name type="scientific">Laccaria bicolor (strain S238N-H82 / ATCC MYA-4686)</name>
    <name type="common">Bicoloured deceiver</name>
    <name type="synonym">Laccaria laccata var. bicolor</name>
    <dbReference type="NCBI Taxonomy" id="486041"/>
    <lineage>
        <taxon>Eukaryota</taxon>
        <taxon>Fungi</taxon>
        <taxon>Dikarya</taxon>
        <taxon>Basidiomycota</taxon>
        <taxon>Agaricomycotina</taxon>
        <taxon>Agaricomycetes</taxon>
        <taxon>Agaricomycetidae</taxon>
        <taxon>Agaricales</taxon>
        <taxon>Agaricineae</taxon>
        <taxon>Hydnangiaceae</taxon>
        <taxon>Laccaria</taxon>
    </lineage>
</organism>
<evidence type="ECO:0000313" key="10">
    <source>
        <dbReference type="EMBL" id="EDR08865.1"/>
    </source>
</evidence>
<evidence type="ECO:0000256" key="2">
    <source>
        <dbReference type="ARBA" id="ARBA00010703"/>
    </source>
</evidence>
<dbReference type="SUPFAM" id="SSF53335">
    <property type="entry name" value="S-adenosyl-L-methionine-dependent methyltransferases"/>
    <property type="match status" value="1"/>
</dbReference>
<dbReference type="EC" id="2.1.1.233" evidence="3 8"/>
<keyword evidence="11" id="KW-1185">Reference proteome</keyword>
<comment type="catalytic activity">
    <reaction evidence="1 8">
        <text>[phosphatase 2A protein]-C-terminal L-leucine + S-adenosyl-L-methionine = [phosphatase 2A protein]-C-terminal L-leucine methyl ester + S-adenosyl-L-homocysteine</text>
        <dbReference type="Rhea" id="RHEA:48544"/>
        <dbReference type="Rhea" id="RHEA-COMP:12134"/>
        <dbReference type="Rhea" id="RHEA-COMP:12135"/>
        <dbReference type="ChEBI" id="CHEBI:57856"/>
        <dbReference type="ChEBI" id="CHEBI:59789"/>
        <dbReference type="ChEBI" id="CHEBI:90516"/>
        <dbReference type="ChEBI" id="CHEBI:90517"/>
        <dbReference type="EC" id="2.1.1.233"/>
    </reaction>
</comment>
<dbReference type="EMBL" id="DS547100">
    <property type="protein sequence ID" value="EDR08865.1"/>
    <property type="molecule type" value="Genomic_DNA"/>
</dbReference>
<evidence type="ECO:0000256" key="4">
    <source>
        <dbReference type="ARBA" id="ARBA00017497"/>
    </source>
</evidence>